<evidence type="ECO:0000256" key="8">
    <source>
        <dbReference type="PROSITE-ProRule" id="PRU10010"/>
    </source>
</evidence>
<dbReference type="Gene3D" id="3.30.360.10">
    <property type="entry name" value="Dihydrodipicolinate Reductase, domain 2"/>
    <property type="match status" value="1"/>
</dbReference>
<evidence type="ECO:0000256" key="5">
    <source>
        <dbReference type="ARBA" id="ARBA00023002"/>
    </source>
</evidence>
<dbReference type="SUPFAM" id="SSF51735">
    <property type="entry name" value="NAD(P)-binding Rossmann-fold domains"/>
    <property type="match status" value="1"/>
</dbReference>
<dbReference type="RefSeq" id="WP_188389081.1">
    <property type="nucleotide sequence ID" value="NZ_BMFK01000002.1"/>
</dbReference>
<comment type="catalytic activity">
    <reaction evidence="6 7">
        <text>N-acetyl-L-glutamate 5-semialdehyde + phosphate + NADP(+) = N-acetyl-L-glutamyl 5-phosphate + NADPH + H(+)</text>
        <dbReference type="Rhea" id="RHEA:21588"/>
        <dbReference type="ChEBI" id="CHEBI:15378"/>
        <dbReference type="ChEBI" id="CHEBI:29123"/>
        <dbReference type="ChEBI" id="CHEBI:43474"/>
        <dbReference type="ChEBI" id="CHEBI:57783"/>
        <dbReference type="ChEBI" id="CHEBI:57936"/>
        <dbReference type="ChEBI" id="CHEBI:58349"/>
        <dbReference type="EC" id="1.2.1.38"/>
    </reaction>
</comment>
<feature type="active site" evidence="7 8">
    <location>
        <position position="149"/>
    </location>
</feature>
<sequence length="345" mass="38676">MNVAIIGPTGYVGIELLRLLYKHPHVNIHSIHSSSKVDTPLHEYFPHVHGMLSLQLEEIDVEKIAKACDVVFFATPSGIAKELALPFIDKGIRIIDLSGDFRLQEEGMYEQWYKNQPAPMSYVQQAVYGLSEWNKENIRDANVLSNPGCYATAALLGLAPLLVHGVIEEDSIVIDAKSGVSGAGKSPTMMTHFPETNENIKIYRMNEHQHIPEIEQQLAKWNKNVAPITFSTHLLPVTRGIMATMYGKVKKEESIERLINLYKECYQDCSFVRIQEKGIYPSIKQVYGSNCCDIGIAYDERTSRVTIVSVIDNVMKGAAGQAVQNFNIMYGLDERTGLDFLPIFP</sequence>
<dbReference type="HAMAP" id="MF_00150">
    <property type="entry name" value="ArgC_type1"/>
    <property type="match status" value="1"/>
</dbReference>
<dbReference type="CDD" id="cd23934">
    <property type="entry name" value="AGPR_1_C"/>
    <property type="match status" value="1"/>
</dbReference>
<dbReference type="EC" id="1.2.1.38" evidence="7"/>
<dbReference type="PANTHER" id="PTHR32338">
    <property type="entry name" value="N-ACETYL-GAMMA-GLUTAMYL-PHOSPHATE REDUCTASE, CHLOROPLASTIC-RELATED-RELATED"/>
    <property type="match status" value="1"/>
</dbReference>
<proteinExistence type="inferred from homology"/>
<comment type="similarity">
    <text evidence="7">Belongs to the NAGSA dehydrogenase family. Type 1 subfamily.</text>
</comment>
<evidence type="ECO:0000256" key="3">
    <source>
        <dbReference type="ARBA" id="ARBA00022605"/>
    </source>
</evidence>
<evidence type="ECO:0000256" key="1">
    <source>
        <dbReference type="ARBA" id="ARBA00004862"/>
    </source>
</evidence>
<evidence type="ECO:0000256" key="6">
    <source>
        <dbReference type="ARBA" id="ARBA00050557"/>
    </source>
</evidence>
<dbReference type="InterPro" id="IPR058924">
    <property type="entry name" value="AGPR_dimerisation_dom"/>
</dbReference>
<comment type="pathway">
    <text evidence="1 7">Amino-acid biosynthesis; L-arginine biosynthesis; N(2)-acetyl-L-ornithine from L-glutamate: step 3/4.</text>
</comment>
<evidence type="ECO:0000256" key="7">
    <source>
        <dbReference type="HAMAP-Rule" id="MF_00150"/>
    </source>
</evidence>
<dbReference type="GO" id="GO:0070401">
    <property type="term" value="F:NADP+ binding"/>
    <property type="evidence" value="ECO:0007669"/>
    <property type="project" value="InterPro"/>
</dbReference>
<dbReference type="InterPro" id="IPR050085">
    <property type="entry name" value="AGPR"/>
</dbReference>
<evidence type="ECO:0000256" key="2">
    <source>
        <dbReference type="ARBA" id="ARBA00022571"/>
    </source>
</evidence>
<keyword evidence="4 7" id="KW-0521">NADP</keyword>
<dbReference type="FunFam" id="3.30.360.10:FF:000014">
    <property type="entry name" value="N-acetyl-gamma-glutamyl-phosphate reductase"/>
    <property type="match status" value="1"/>
</dbReference>
<keyword evidence="7" id="KW-0963">Cytoplasm</keyword>
<dbReference type="SMART" id="SM00859">
    <property type="entry name" value="Semialdhyde_dh"/>
    <property type="match status" value="1"/>
</dbReference>
<keyword evidence="11" id="KW-1185">Reference proteome</keyword>
<keyword evidence="5 7" id="KW-0560">Oxidoreductase</keyword>
<comment type="subcellular location">
    <subcellularLocation>
        <location evidence="7">Cytoplasm</location>
    </subcellularLocation>
</comment>
<keyword evidence="2 7" id="KW-0055">Arginine biosynthesis</keyword>
<dbReference type="EMBL" id="BMFK01000002">
    <property type="protein sequence ID" value="GGE76516.1"/>
    <property type="molecule type" value="Genomic_DNA"/>
</dbReference>
<accession>A0A917EQQ7</accession>
<dbReference type="PROSITE" id="PS01224">
    <property type="entry name" value="ARGC"/>
    <property type="match status" value="1"/>
</dbReference>
<evidence type="ECO:0000313" key="11">
    <source>
        <dbReference type="Proteomes" id="UP000605259"/>
    </source>
</evidence>
<dbReference type="InterPro" id="IPR036291">
    <property type="entry name" value="NAD(P)-bd_dom_sf"/>
</dbReference>
<dbReference type="Pfam" id="PF22698">
    <property type="entry name" value="Semialdhyde_dhC_1"/>
    <property type="match status" value="1"/>
</dbReference>
<dbReference type="GO" id="GO:0003942">
    <property type="term" value="F:N-acetyl-gamma-glutamyl-phosphate reductase activity"/>
    <property type="evidence" value="ECO:0007669"/>
    <property type="project" value="UniProtKB-UniRule"/>
</dbReference>
<dbReference type="NCBIfam" id="TIGR01850">
    <property type="entry name" value="argC"/>
    <property type="match status" value="1"/>
</dbReference>
<feature type="domain" description="Semialdehyde dehydrogenase NAD-binding" evidence="9">
    <location>
        <begin position="2"/>
        <end position="141"/>
    </location>
</feature>
<dbReference type="SUPFAM" id="SSF55347">
    <property type="entry name" value="Glyceraldehyde-3-phosphate dehydrogenase-like, C-terminal domain"/>
    <property type="match status" value="1"/>
</dbReference>
<comment type="caution">
    <text evidence="10">The sequence shown here is derived from an EMBL/GenBank/DDBJ whole genome shotgun (WGS) entry which is preliminary data.</text>
</comment>
<evidence type="ECO:0000256" key="4">
    <source>
        <dbReference type="ARBA" id="ARBA00022857"/>
    </source>
</evidence>
<dbReference type="GO" id="GO:0006526">
    <property type="term" value="P:L-arginine biosynthetic process"/>
    <property type="evidence" value="ECO:0007669"/>
    <property type="project" value="UniProtKB-UniRule"/>
</dbReference>
<dbReference type="GO" id="GO:0005737">
    <property type="term" value="C:cytoplasm"/>
    <property type="evidence" value="ECO:0007669"/>
    <property type="project" value="UniProtKB-SubCell"/>
</dbReference>
<dbReference type="GO" id="GO:0051287">
    <property type="term" value="F:NAD binding"/>
    <property type="evidence" value="ECO:0007669"/>
    <property type="project" value="InterPro"/>
</dbReference>
<dbReference type="InterPro" id="IPR000706">
    <property type="entry name" value="AGPR_type-1"/>
</dbReference>
<keyword evidence="3 7" id="KW-0028">Amino-acid biosynthesis</keyword>
<evidence type="ECO:0000313" key="10">
    <source>
        <dbReference type="EMBL" id="GGE76516.1"/>
    </source>
</evidence>
<evidence type="ECO:0000259" key="9">
    <source>
        <dbReference type="SMART" id="SM00859"/>
    </source>
</evidence>
<name>A0A917EQQ7_9BACI</name>
<reference evidence="10" key="2">
    <citation type="submission" date="2020-09" db="EMBL/GenBank/DDBJ databases">
        <authorList>
            <person name="Sun Q."/>
            <person name="Zhou Y."/>
        </authorList>
    </citation>
    <scope>NUCLEOTIDE SEQUENCE</scope>
    <source>
        <strain evidence="10">CGMCC 1.12698</strain>
    </source>
</reference>
<dbReference type="InterPro" id="IPR000534">
    <property type="entry name" value="Semialdehyde_DH_NAD-bd"/>
</dbReference>
<dbReference type="PANTHER" id="PTHR32338:SF10">
    <property type="entry name" value="N-ACETYL-GAMMA-GLUTAMYL-PHOSPHATE REDUCTASE, CHLOROPLASTIC-RELATED"/>
    <property type="match status" value="1"/>
</dbReference>
<protein>
    <recommendedName>
        <fullName evidence="7">N-acetyl-gamma-glutamyl-phosphate reductase</fullName>
        <shortName evidence="7">AGPR</shortName>
        <ecNumber evidence="7">1.2.1.38</ecNumber>
    </recommendedName>
    <alternativeName>
        <fullName evidence="7">N-acetyl-glutamate semialdehyde dehydrogenase</fullName>
        <shortName evidence="7">NAGSA dehydrogenase</shortName>
    </alternativeName>
</protein>
<gene>
    <name evidence="7 10" type="primary">argC</name>
    <name evidence="10" type="ORF">GCM10007140_27800</name>
</gene>
<dbReference type="Gene3D" id="3.40.50.720">
    <property type="entry name" value="NAD(P)-binding Rossmann-like Domain"/>
    <property type="match status" value="1"/>
</dbReference>
<reference evidence="10" key="1">
    <citation type="journal article" date="2014" name="Int. J. Syst. Evol. Microbiol.">
        <title>Complete genome sequence of Corynebacterium casei LMG S-19264T (=DSM 44701T), isolated from a smear-ripened cheese.</title>
        <authorList>
            <consortium name="US DOE Joint Genome Institute (JGI-PGF)"/>
            <person name="Walter F."/>
            <person name="Albersmeier A."/>
            <person name="Kalinowski J."/>
            <person name="Ruckert C."/>
        </authorList>
    </citation>
    <scope>NUCLEOTIDE SEQUENCE</scope>
    <source>
        <strain evidence="10">CGMCC 1.12698</strain>
    </source>
</reference>
<dbReference type="InterPro" id="IPR023013">
    <property type="entry name" value="AGPR_AS"/>
</dbReference>
<organism evidence="10 11">
    <name type="scientific">Priestia taiwanensis</name>
    <dbReference type="NCBI Taxonomy" id="1347902"/>
    <lineage>
        <taxon>Bacteria</taxon>
        <taxon>Bacillati</taxon>
        <taxon>Bacillota</taxon>
        <taxon>Bacilli</taxon>
        <taxon>Bacillales</taxon>
        <taxon>Bacillaceae</taxon>
        <taxon>Priestia</taxon>
    </lineage>
</organism>
<dbReference type="AlphaFoldDB" id="A0A917EQQ7"/>
<dbReference type="Pfam" id="PF01118">
    <property type="entry name" value="Semialdhyde_dh"/>
    <property type="match status" value="1"/>
</dbReference>
<dbReference type="Proteomes" id="UP000605259">
    <property type="component" value="Unassembled WGS sequence"/>
</dbReference>
<comment type="function">
    <text evidence="7">Catalyzes the NADPH-dependent reduction of N-acetyl-5-glutamyl phosphate to yield N-acetyl-L-glutamate 5-semialdehyde.</text>
</comment>
<dbReference type="CDD" id="cd17895">
    <property type="entry name" value="AGPR_1_N"/>
    <property type="match status" value="1"/>
</dbReference>